<protein>
    <submittedName>
        <fullName evidence="2">Uncharacterized protein</fullName>
    </submittedName>
</protein>
<keyword evidence="1" id="KW-1133">Transmembrane helix</keyword>
<organism evidence="2 3">
    <name type="scientific">Lipingzhangella rawalii</name>
    <dbReference type="NCBI Taxonomy" id="2055835"/>
    <lineage>
        <taxon>Bacteria</taxon>
        <taxon>Bacillati</taxon>
        <taxon>Actinomycetota</taxon>
        <taxon>Actinomycetes</taxon>
        <taxon>Streptosporangiales</taxon>
        <taxon>Nocardiopsidaceae</taxon>
        <taxon>Lipingzhangella</taxon>
    </lineage>
</organism>
<keyword evidence="1" id="KW-0812">Transmembrane</keyword>
<feature type="transmembrane region" description="Helical" evidence="1">
    <location>
        <begin position="9"/>
        <end position="27"/>
    </location>
</feature>
<proteinExistence type="predicted"/>
<evidence type="ECO:0000256" key="1">
    <source>
        <dbReference type="SAM" id="Phobius"/>
    </source>
</evidence>
<reference evidence="3" key="1">
    <citation type="submission" date="2023-07" db="EMBL/GenBank/DDBJ databases">
        <title>Novel species in the genus Lipingzhangella isolated from Sambhar Salt Lake.</title>
        <authorList>
            <person name="Jiya N."/>
            <person name="Kajale S."/>
            <person name="Sharma A."/>
        </authorList>
    </citation>
    <scope>NUCLEOTIDE SEQUENCE [LARGE SCALE GENOMIC DNA]</scope>
    <source>
        <strain evidence="3">LS1_29</strain>
    </source>
</reference>
<sequence length="62" mass="6733">MKPVSGWEIVMWGSAAVALVCSVIIAVVHDDPIAALISALVAMISAYNARQERRRVQRRGKA</sequence>
<evidence type="ECO:0000313" key="2">
    <source>
        <dbReference type="EMBL" id="MDS1272304.1"/>
    </source>
</evidence>
<evidence type="ECO:0000313" key="3">
    <source>
        <dbReference type="Proteomes" id="UP001250214"/>
    </source>
</evidence>
<keyword evidence="1" id="KW-0472">Membrane</keyword>
<name>A0ABU2HBU3_9ACTN</name>
<keyword evidence="3" id="KW-1185">Reference proteome</keyword>
<dbReference type="Proteomes" id="UP001250214">
    <property type="component" value="Unassembled WGS sequence"/>
</dbReference>
<dbReference type="EMBL" id="JAVLVT010000010">
    <property type="protein sequence ID" value="MDS1272304.1"/>
    <property type="molecule type" value="Genomic_DNA"/>
</dbReference>
<feature type="transmembrane region" description="Helical" evidence="1">
    <location>
        <begin position="33"/>
        <end position="49"/>
    </location>
</feature>
<gene>
    <name evidence="2" type="ORF">RIF23_18605</name>
</gene>
<comment type="caution">
    <text evidence="2">The sequence shown here is derived from an EMBL/GenBank/DDBJ whole genome shotgun (WGS) entry which is preliminary data.</text>
</comment>
<accession>A0ABU2HBU3</accession>
<dbReference type="RefSeq" id="WP_310913872.1">
    <property type="nucleotide sequence ID" value="NZ_JAVLVT010000010.1"/>
</dbReference>